<dbReference type="InterPro" id="IPR054722">
    <property type="entry name" value="PolX-like_BBD"/>
</dbReference>
<dbReference type="KEGG" id="mcha:111023438"/>
<organism evidence="3 4">
    <name type="scientific">Momordica charantia</name>
    <name type="common">Bitter gourd</name>
    <name type="synonym">Balsam pear</name>
    <dbReference type="NCBI Taxonomy" id="3673"/>
    <lineage>
        <taxon>Eukaryota</taxon>
        <taxon>Viridiplantae</taxon>
        <taxon>Streptophyta</taxon>
        <taxon>Embryophyta</taxon>
        <taxon>Tracheophyta</taxon>
        <taxon>Spermatophyta</taxon>
        <taxon>Magnoliopsida</taxon>
        <taxon>eudicotyledons</taxon>
        <taxon>Gunneridae</taxon>
        <taxon>Pentapetalae</taxon>
        <taxon>rosids</taxon>
        <taxon>fabids</taxon>
        <taxon>Cucurbitales</taxon>
        <taxon>Cucurbitaceae</taxon>
        <taxon>Momordiceae</taxon>
        <taxon>Momordica</taxon>
    </lineage>
</organism>
<feature type="region of interest" description="Disordered" evidence="1">
    <location>
        <begin position="123"/>
        <end position="144"/>
    </location>
</feature>
<dbReference type="AlphaFoldDB" id="A0A6J1DQZ0"/>
<name>A0A6J1DQZ0_MOMCH</name>
<proteinExistence type="predicted"/>
<dbReference type="OrthoDB" id="1740159at2759"/>
<sequence length="344" mass="37853">MRKSAKAHKLFGFVDGSDVKPSPRLPYVTPTDVPQLNPTFEDWIAKDHALMTVINATFTVCSGLRFVKKPLESIDQYIQRIKEFKDKLAKFYVLIDDEDLIIYALNGLTAGYNTFRTSMHTREKSNFNPNVGRGRASGKNHFSKAKSPNFAPTGNYSTNVGRGRGLLPLAPTGKSSQEGFSSTIFCQICLKIGHSALDCFNRMNYSFQGRHPPIQLTAMVANHNYATLASSNPSWLTDSGCNAHVTADLDQLSTASEYSGDEQIGVGTGQSLPIAHTSSGILHTSTSSLKLCNLLHVPTISSNLLSVHQLCVDNNCFVVFDYNYFYIQDKFSGMILFQGPSQNG</sequence>
<gene>
    <name evidence="4" type="primary">LOC111023438</name>
</gene>
<evidence type="ECO:0000259" key="2">
    <source>
        <dbReference type="Pfam" id="PF22936"/>
    </source>
</evidence>
<keyword evidence="3" id="KW-1185">Reference proteome</keyword>
<dbReference type="PANTHER" id="PTHR47481">
    <property type="match status" value="1"/>
</dbReference>
<dbReference type="Proteomes" id="UP000504603">
    <property type="component" value="Unplaced"/>
</dbReference>
<dbReference type="RefSeq" id="XP_022156563.1">
    <property type="nucleotide sequence ID" value="XM_022300871.1"/>
</dbReference>
<evidence type="ECO:0000313" key="4">
    <source>
        <dbReference type="RefSeq" id="XP_022156563.1"/>
    </source>
</evidence>
<dbReference type="GeneID" id="111023438"/>
<dbReference type="PANTHER" id="PTHR47481:SF31">
    <property type="entry name" value="OS01G0873500 PROTEIN"/>
    <property type="match status" value="1"/>
</dbReference>
<evidence type="ECO:0000313" key="3">
    <source>
        <dbReference type="Proteomes" id="UP000504603"/>
    </source>
</evidence>
<feature type="domain" description="Retrovirus-related Pol polyprotein from transposon TNT 1-94-like beta-barrel" evidence="2">
    <location>
        <begin position="235"/>
        <end position="310"/>
    </location>
</feature>
<accession>A0A6J1DQZ0</accession>
<dbReference type="Pfam" id="PF22936">
    <property type="entry name" value="Pol_BBD"/>
    <property type="match status" value="1"/>
</dbReference>
<reference evidence="4" key="1">
    <citation type="submission" date="2025-08" db="UniProtKB">
        <authorList>
            <consortium name="RefSeq"/>
        </authorList>
    </citation>
    <scope>IDENTIFICATION</scope>
    <source>
        <strain evidence="4">OHB3-1</strain>
    </source>
</reference>
<protein>
    <submittedName>
        <fullName evidence="4">Uncharacterized protein LOC111023438</fullName>
    </submittedName>
</protein>
<evidence type="ECO:0000256" key="1">
    <source>
        <dbReference type="SAM" id="MobiDB-lite"/>
    </source>
</evidence>